<keyword evidence="5 10" id="KW-1133">Transmembrane helix</keyword>
<feature type="domain" description="HAMP" evidence="13">
    <location>
        <begin position="208"/>
        <end position="261"/>
    </location>
</feature>
<keyword evidence="15" id="KW-1185">Reference proteome</keyword>
<evidence type="ECO:0000259" key="11">
    <source>
        <dbReference type="PROSITE" id="PS50111"/>
    </source>
</evidence>
<dbReference type="InterPro" id="IPR004090">
    <property type="entry name" value="Chemotax_Me-accpt_rcpt"/>
</dbReference>
<dbReference type="SMART" id="SM01049">
    <property type="entry name" value="Cache_2"/>
    <property type="match status" value="1"/>
</dbReference>
<keyword evidence="4 10" id="KW-0812">Transmembrane</keyword>
<evidence type="ECO:0000313" key="14">
    <source>
        <dbReference type="EMBL" id="MFD2234585.1"/>
    </source>
</evidence>
<gene>
    <name evidence="14" type="ORF">ACFSNB_12275</name>
</gene>
<keyword evidence="2" id="KW-1003">Cell membrane</keyword>
<dbReference type="Gene3D" id="3.30.450.20">
    <property type="entry name" value="PAS domain"/>
    <property type="match status" value="1"/>
</dbReference>
<proteinExistence type="inferred from homology"/>
<dbReference type="InterPro" id="IPR003660">
    <property type="entry name" value="HAMP_dom"/>
</dbReference>
<dbReference type="EMBL" id="JBHUIY010000024">
    <property type="protein sequence ID" value="MFD2234585.1"/>
    <property type="molecule type" value="Genomic_DNA"/>
</dbReference>
<dbReference type="InterPro" id="IPR000727">
    <property type="entry name" value="T_SNARE_dom"/>
</dbReference>
<accession>A0ABW5CBI7</accession>
<evidence type="ECO:0000256" key="3">
    <source>
        <dbReference type="ARBA" id="ARBA00022519"/>
    </source>
</evidence>
<comment type="similarity">
    <text evidence="8">Belongs to the methyl-accepting chemotaxis (MCP) protein family.</text>
</comment>
<dbReference type="InterPro" id="IPR033480">
    <property type="entry name" value="sCache_2"/>
</dbReference>
<name>A0ABW5CBI7_9PROT</name>
<evidence type="ECO:0000256" key="4">
    <source>
        <dbReference type="ARBA" id="ARBA00022692"/>
    </source>
</evidence>
<comment type="caution">
    <text evidence="14">The sequence shown here is derived from an EMBL/GenBank/DDBJ whole genome shotgun (WGS) entry which is preliminary data.</text>
</comment>
<evidence type="ECO:0000256" key="1">
    <source>
        <dbReference type="ARBA" id="ARBA00004429"/>
    </source>
</evidence>
<keyword evidence="6 10" id="KW-0472">Membrane</keyword>
<evidence type="ECO:0000256" key="9">
    <source>
        <dbReference type="PROSITE-ProRule" id="PRU00284"/>
    </source>
</evidence>
<dbReference type="Pfam" id="PF00015">
    <property type="entry name" value="MCPsignal"/>
    <property type="match status" value="1"/>
</dbReference>
<dbReference type="PROSITE" id="PS50885">
    <property type="entry name" value="HAMP"/>
    <property type="match status" value="1"/>
</dbReference>
<keyword evidence="7 9" id="KW-0807">Transducer</keyword>
<evidence type="ECO:0000256" key="5">
    <source>
        <dbReference type="ARBA" id="ARBA00022989"/>
    </source>
</evidence>
<evidence type="ECO:0000256" key="2">
    <source>
        <dbReference type="ARBA" id="ARBA00022475"/>
    </source>
</evidence>
<feature type="transmembrane region" description="Helical" evidence="10">
    <location>
        <begin position="185"/>
        <end position="207"/>
    </location>
</feature>
<evidence type="ECO:0000259" key="12">
    <source>
        <dbReference type="PROSITE" id="PS50192"/>
    </source>
</evidence>
<feature type="domain" description="Methyl-accepting transducer" evidence="11">
    <location>
        <begin position="294"/>
        <end position="537"/>
    </location>
</feature>
<dbReference type="PRINTS" id="PR00260">
    <property type="entry name" value="CHEMTRNSDUCR"/>
</dbReference>
<dbReference type="Gene3D" id="1.10.8.500">
    <property type="entry name" value="HAMP domain in histidine kinase"/>
    <property type="match status" value="1"/>
</dbReference>
<sequence length="557" mass="60080">MKVLSITQRLMLIAALLVMTIIGLVSLETTVQYHSMMSERKDKIHDMTESIIASIKSYDEQVKAGRMSLDEAQKEVQRMVRGMRWDEGDYFVIFNEDGLFLVHPNPKYVNVNRIDWTDANGFRVIEAEIKAAKAGGGFVDTVVPRANQTVPTPKVLYASAYAPWHWVVSTGAYIDDIDQTIRGQLVWMIGLGALCMLITAVLVMTIARSISRPINHLRESMQVLAQGNTDLAVPYTDWPHETGAMAKAVDVFRQNMRRADQMAAAQQAEQDAKIRRQNAIEGFVVEFEHRVGQSLERLSHASTDMRSTSENMSGIARKTSEQAKVGAVAAEAASANVQTVASATEELSSSVSEIGRQVTSSTQIAGEAVAAANRTNQTVLGLSSAAQKIGDVVQLISAIASQTNLLALNATIEAARAGEAGKGFAVVASEVKNLANQTARATEEISEQVKAMQDATNDAVQAIQGIGGTIASINEITTAIASAVEEQGAATQEIARNIQEAAQRTGQVSQTIVNVNQAAVQTGETSNKVLTSAETVSRHADDLRGDIHTFLTNIREA</sequence>
<evidence type="ECO:0000256" key="10">
    <source>
        <dbReference type="SAM" id="Phobius"/>
    </source>
</evidence>
<evidence type="ECO:0000256" key="6">
    <source>
        <dbReference type="ARBA" id="ARBA00023136"/>
    </source>
</evidence>
<feature type="domain" description="T-SNARE coiled-coil homology" evidence="12">
    <location>
        <begin position="453"/>
        <end position="515"/>
    </location>
</feature>
<dbReference type="Pfam" id="PF17200">
    <property type="entry name" value="sCache_2"/>
    <property type="match status" value="1"/>
</dbReference>
<dbReference type="CDD" id="cd18774">
    <property type="entry name" value="PDC2_HK_sensor"/>
    <property type="match status" value="1"/>
</dbReference>
<reference evidence="15" key="1">
    <citation type="journal article" date="2019" name="Int. J. Syst. Evol. Microbiol.">
        <title>The Global Catalogue of Microorganisms (GCM) 10K type strain sequencing project: providing services to taxonomists for standard genome sequencing and annotation.</title>
        <authorList>
            <consortium name="The Broad Institute Genomics Platform"/>
            <consortium name="The Broad Institute Genome Sequencing Center for Infectious Disease"/>
            <person name="Wu L."/>
            <person name="Ma J."/>
        </authorList>
    </citation>
    <scope>NUCLEOTIDE SEQUENCE [LARGE SCALE GENOMIC DNA]</scope>
    <source>
        <strain evidence="15">KCTC 15012</strain>
    </source>
</reference>
<evidence type="ECO:0000259" key="13">
    <source>
        <dbReference type="PROSITE" id="PS50885"/>
    </source>
</evidence>
<dbReference type="PANTHER" id="PTHR32089">
    <property type="entry name" value="METHYL-ACCEPTING CHEMOTAXIS PROTEIN MCPB"/>
    <property type="match status" value="1"/>
</dbReference>
<dbReference type="InterPro" id="IPR004089">
    <property type="entry name" value="MCPsignal_dom"/>
</dbReference>
<protein>
    <submittedName>
        <fullName evidence="14">Methyl-accepting chemotaxis protein</fullName>
    </submittedName>
</protein>
<dbReference type="Pfam" id="PF00672">
    <property type="entry name" value="HAMP"/>
    <property type="match status" value="1"/>
</dbReference>
<dbReference type="PANTHER" id="PTHR32089:SF112">
    <property type="entry name" value="LYSOZYME-LIKE PROTEIN-RELATED"/>
    <property type="match status" value="1"/>
</dbReference>
<dbReference type="Gene3D" id="1.10.287.950">
    <property type="entry name" value="Methyl-accepting chemotaxis protein"/>
    <property type="match status" value="1"/>
</dbReference>
<evidence type="ECO:0000313" key="15">
    <source>
        <dbReference type="Proteomes" id="UP001597296"/>
    </source>
</evidence>
<comment type="subcellular location">
    <subcellularLocation>
        <location evidence="1">Cell inner membrane</location>
        <topology evidence="1">Multi-pass membrane protein</topology>
    </subcellularLocation>
</comment>
<dbReference type="PROSITE" id="PS50192">
    <property type="entry name" value="T_SNARE"/>
    <property type="match status" value="1"/>
</dbReference>
<keyword evidence="3" id="KW-0997">Cell inner membrane</keyword>
<evidence type="ECO:0000256" key="8">
    <source>
        <dbReference type="ARBA" id="ARBA00029447"/>
    </source>
</evidence>
<organism evidence="14 15">
    <name type="scientific">Phaeospirillum tilakii</name>
    <dbReference type="NCBI Taxonomy" id="741673"/>
    <lineage>
        <taxon>Bacteria</taxon>
        <taxon>Pseudomonadati</taxon>
        <taxon>Pseudomonadota</taxon>
        <taxon>Alphaproteobacteria</taxon>
        <taxon>Rhodospirillales</taxon>
        <taxon>Rhodospirillaceae</taxon>
        <taxon>Phaeospirillum</taxon>
    </lineage>
</organism>
<dbReference type="PROSITE" id="PS50111">
    <property type="entry name" value="CHEMOTAXIS_TRANSDUC_2"/>
    <property type="match status" value="1"/>
</dbReference>
<dbReference type="RefSeq" id="WP_377316947.1">
    <property type="nucleotide sequence ID" value="NZ_JBHUIY010000024.1"/>
</dbReference>
<dbReference type="SMART" id="SM00304">
    <property type="entry name" value="HAMP"/>
    <property type="match status" value="1"/>
</dbReference>
<evidence type="ECO:0000256" key="7">
    <source>
        <dbReference type="ARBA" id="ARBA00023224"/>
    </source>
</evidence>
<dbReference type="SUPFAM" id="SSF58104">
    <property type="entry name" value="Methyl-accepting chemotaxis protein (MCP) signaling domain"/>
    <property type="match status" value="1"/>
</dbReference>
<dbReference type="SMART" id="SM00283">
    <property type="entry name" value="MA"/>
    <property type="match status" value="1"/>
</dbReference>
<dbReference type="Proteomes" id="UP001597296">
    <property type="component" value="Unassembled WGS sequence"/>
</dbReference>